<feature type="transmembrane region" description="Helical" evidence="5">
    <location>
        <begin position="368"/>
        <end position="390"/>
    </location>
</feature>
<feature type="transmembrane region" description="Helical" evidence="5">
    <location>
        <begin position="220"/>
        <end position="238"/>
    </location>
</feature>
<dbReference type="PROSITE" id="PS50850">
    <property type="entry name" value="MFS"/>
    <property type="match status" value="1"/>
</dbReference>
<dbReference type="Proteomes" id="UP000253472">
    <property type="component" value="Unassembled WGS sequence"/>
</dbReference>
<feature type="transmembrane region" description="Helical" evidence="5">
    <location>
        <begin position="478"/>
        <end position="499"/>
    </location>
</feature>
<dbReference type="FunFam" id="1.20.1250.20:FF:000224">
    <property type="entry name" value="MFS transporter, putative"/>
    <property type="match status" value="1"/>
</dbReference>
<sequence length="550" mass="61369">MMKDSEVVEISDYDMVPGTVQLIDITGTLDVQKQSGDTDIILQPQPSSNPNDPLRFSNRKRRLQFLLLFVWCVLQSATSNFTGPLYDAFVEDLNVTYDEINDTAALCFTGLGVGVLIAQPCAAKYGQRVVYLSCTLIAIIGCIVGGTAKDLALLYLFNLLSGFGAAPVDSIAEVTATNLHFQHERSMAVSIIIMALYVGSYGGPIVAGYITENIGWRWCYYIQIIIYSALFIVMFLLFEETTFKRDSDKEDEFEEKILHQVQSLQSKELHPASTVQEKLFEKDSVEEVSTSSIPKKSYWQRMKLIQTDQADTRSWLHIFIRPLFLVYFPAIIWASVCYGAQMMWLSLMGNTQTLFYASEPYNMSADKVGLTNLSPLVGVIFGMLYGGKFVDWFSLQMAKRNNGILEPEHKLWTMAVPLITNAAGLIAYGFGPYYKAHWAISVIIGQGLLGFSMAASGSLCLSYGAFDCYHKLAGESVVLILFIRNMIGMIFCFVCQPWINSGLISTTVTMCALSVAINGAVIVFLAYGKTFRKWTADPYSRYSDPNYGRI</sequence>
<accession>A0A367XLH7</accession>
<keyword evidence="8" id="KW-1185">Reference proteome</keyword>
<dbReference type="InterPro" id="IPR020846">
    <property type="entry name" value="MFS_dom"/>
</dbReference>
<name>A0A367XLH7_9ASCO</name>
<evidence type="ECO:0000313" key="7">
    <source>
        <dbReference type="EMBL" id="RCK54514.1"/>
    </source>
</evidence>
<dbReference type="STRING" id="5486.A0A367XLH7"/>
<feature type="transmembrane region" description="Helical" evidence="5">
    <location>
        <begin position="188"/>
        <end position="208"/>
    </location>
</feature>
<dbReference type="GO" id="GO:0000324">
    <property type="term" value="C:fungal-type vacuole"/>
    <property type="evidence" value="ECO:0007669"/>
    <property type="project" value="TreeGrafter"/>
</dbReference>
<keyword evidence="2 5" id="KW-0812">Transmembrane</keyword>
<dbReference type="InterPro" id="IPR011701">
    <property type="entry name" value="MFS"/>
</dbReference>
<gene>
    <name evidence="7" type="ORF">Cantr_03860</name>
</gene>
<dbReference type="SUPFAM" id="SSF103473">
    <property type="entry name" value="MFS general substrate transporter"/>
    <property type="match status" value="1"/>
</dbReference>
<evidence type="ECO:0000256" key="4">
    <source>
        <dbReference type="ARBA" id="ARBA00023136"/>
    </source>
</evidence>
<dbReference type="InterPro" id="IPR036259">
    <property type="entry name" value="MFS_trans_sf"/>
</dbReference>
<comment type="subcellular location">
    <subcellularLocation>
        <location evidence="1">Membrane</location>
        <topology evidence="1">Multi-pass membrane protein</topology>
    </subcellularLocation>
</comment>
<evidence type="ECO:0000256" key="1">
    <source>
        <dbReference type="ARBA" id="ARBA00004141"/>
    </source>
</evidence>
<dbReference type="GO" id="GO:0005886">
    <property type="term" value="C:plasma membrane"/>
    <property type="evidence" value="ECO:0007669"/>
    <property type="project" value="TreeGrafter"/>
</dbReference>
<dbReference type="AlphaFoldDB" id="A0A367XLH7"/>
<dbReference type="PANTHER" id="PTHR23502:SF34">
    <property type="entry name" value="PROTEIN HOL1"/>
    <property type="match status" value="1"/>
</dbReference>
<feature type="transmembrane region" description="Helical" evidence="5">
    <location>
        <begin position="411"/>
        <end position="430"/>
    </location>
</feature>
<feature type="transmembrane region" description="Helical" evidence="5">
    <location>
        <begin position="129"/>
        <end position="148"/>
    </location>
</feature>
<feature type="transmembrane region" description="Helical" evidence="5">
    <location>
        <begin position="436"/>
        <end position="466"/>
    </location>
</feature>
<feature type="domain" description="Major facilitator superfamily (MFS) profile" evidence="6">
    <location>
        <begin position="64"/>
        <end position="550"/>
    </location>
</feature>
<protein>
    <recommendedName>
        <fullName evidence="6">Major facilitator superfamily (MFS) profile domain-containing protein</fullName>
    </recommendedName>
</protein>
<dbReference type="OrthoDB" id="5215911at2759"/>
<feature type="transmembrane region" description="Helical" evidence="5">
    <location>
        <begin position="323"/>
        <end position="348"/>
    </location>
</feature>
<keyword evidence="3 5" id="KW-1133">Transmembrane helix</keyword>
<feature type="transmembrane region" description="Helical" evidence="5">
    <location>
        <begin position="65"/>
        <end position="83"/>
    </location>
</feature>
<reference evidence="7 8" key="1">
    <citation type="submission" date="2018-06" db="EMBL/GenBank/DDBJ databases">
        <title>Whole genome sequencing of Candida tropicalis (genome annotated by CSBL at Korea University).</title>
        <authorList>
            <person name="Ahn J."/>
        </authorList>
    </citation>
    <scope>NUCLEOTIDE SEQUENCE [LARGE SCALE GENOMIC DNA]</scope>
    <source>
        <strain evidence="7 8">ATCC 20962</strain>
    </source>
</reference>
<feature type="transmembrane region" description="Helical" evidence="5">
    <location>
        <begin position="103"/>
        <end position="122"/>
    </location>
</feature>
<feature type="transmembrane region" description="Helical" evidence="5">
    <location>
        <begin position="154"/>
        <end position="176"/>
    </location>
</feature>
<evidence type="ECO:0000313" key="8">
    <source>
        <dbReference type="Proteomes" id="UP000253472"/>
    </source>
</evidence>
<evidence type="ECO:0000256" key="5">
    <source>
        <dbReference type="SAM" id="Phobius"/>
    </source>
</evidence>
<evidence type="ECO:0000259" key="6">
    <source>
        <dbReference type="PROSITE" id="PS50850"/>
    </source>
</evidence>
<proteinExistence type="predicted"/>
<keyword evidence="4 5" id="KW-0472">Membrane</keyword>
<dbReference type="GO" id="GO:0022857">
    <property type="term" value="F:transmembrane transporter activity"/>
    <property type="evidence" value="ECO:0007669"/>
    <property type="project" value="InterPro"/>
</dbReference>
<dbReference type="PANTHER" id="PTHR23502">
    <property type="entry name" value="MAJOR FACILITATOR SUPERFAMILY"/>
    <property type="match status" value="1"/>
</dbReference>
<evidence type="ECO:0000256" key="3">
    <source>
        <dbReference type="ARBA" id="ARBA00022989"/>
    </source>
</evidence>
<dbReference type="Gene3D" id="1.20.1250.20">
    <property type="entry name" value="MFS general substrate transporter like domains"/>
    <property type="match status" value="1"/>
</dbReference>
<evidence type="ECO:0000256" key="2">
    <source>
        <dbReference type="ARBA" id="ARBA00022692"/>
    </source>
</evidence>
<feature type="transmembrane region" description="Helical" evidence="5">
    <location>
        <begin position="505"/>
        <end position="527"/>
    </location>
</feature>
<comment type="caution">
    <text evidence="7">The sequence shown here is derived from an EMBL/GenBank/DDBJ whole genome shotgun (WGS) entry which is preliminary data.</text>
</comment>
<dbReference type="EMBL" id="QLNQ01000030">
    <property type="protein sequence ID" value="RCK54514.1"/>
    <property type="molecule type" value="Genomic_DNA"/>
</dbReference>
<dbReference type="Pfam" id="PF07690">
    <property type="entry name" value="MFS_1"/>
    <property type="match status" value="1"/>
</dbReference>
<organism evidence="7 8">
    <name type="scientific">Candida viswanathii</name>
    <dbReference type="NCBI Taxonomy" id="5486"/>
    <lineage>
        <taxon>Eukaryota</taxon>
        <taxon>Fungi</taxon>
        <taxon>Dikarya</taxon>
        <taxon>Ascomycota</taxon>
        <taxon>Saccharomycotina</taxon>
        <taxon>Pichiomycetes</taxon>
        <taxon>Debaryomycetaceae</taxon>
        <taxon>Candida/Lodderomyces clade</taxon>
        <taxon>Candida</taxon>
    </lineage>
</organism>